<comment type="caution">
    <text evidence="1">The sequence shown here is derived from an EMBL/GenBank/DDBJ whole genome shotgun (WGS) entry which is preliminary data.</text>
</comment>
<name>A0A923T9D1_9BACT</name>
<dbReference type="AlphaFoldDB" id="A0A923T9D1"/>
<dbReference type="Proteomes" id="UP000650081">
    <property type="component" value="Unassembled WGS sequence"/>
</dbReference>
<dbReference type="InterPro" id="IPR024524">
    <property type="entry name" value="DUF3800"/>
</dbReference>
<dbReference type="EMBL" id="JACSIT010000138">
    <property type="protein sequence ID" value="MBC6995441.1"/>
    <property type="molecule type" value="Genomic_DNA"/>
</dbReference>
<dbReference type="RefSeq" id="WP_187467476.1">
    <property type="nucleotide sequence ID" value="NZ_JACSIT010000138.1"/>
</dbReference>
<evidence type="ECO:0000313" key="1">
    <source>
        <dbReference type="EMBL" id="MBC6995441.1"/>
    </source>
</evidence>
<gene>
    <name evidence="1" type="ORF">H9S92_14800</name>
</gene>
<accession>A0A923T9D1</accession>
<sequence>MNTLIAFDESGNTGENLVDLSQPYFTLASVNFSKEDLEKFENFFTIKSSEYHFKQLKRNQRHQKSMLDFFNSDLISDVKMKYSAFDKQFATTCQIVDLLIEPIMFKGGLDLYEDGAAYGYASVLYALLSSGVYGSNALLNLNEAFVKMMRSKTDESKAKFYNVILGFPKSMKDDKYMDMFVPILSQPEEVSMLVDSYEKYQIDFTFTSFFILNGKWTNTLKPSRYDVLIDHSKQLGHFEELISISRSRALMENSNFTGHLSDVEFPMAINQFSFVNSETYIEVQVADLIASAVNFALVNAKDTKNLFAKDLMDSRLFSLPAHIVAFDKDFLDNIKNRDNSMTYIANNLGVSRSRFGI</sequence>
<protein>
    <submittedName>
        <fullName evidence="1">DUF3800 domain-containing protein</fullName>
    </submittedName>
</protein>
<evidence type="ECO:0000313" key="2">
    <source>
        <dbReference type="Proteomes" id="UP000650081"/>
    </source>
</evidence>
<keyword evidence="2" id="KW-1185">Reference proteome</keyword>
<reference evidence="1" key="1">
    <citation type="submission" date="2020-08" db="EMBL/GenBank/DDBJ databases">
        <title>Lewinella bacteria from marine environments.</title>
        <authorList>
            <person name="Zhong Y."/>
        </authorList>
    </citation>
    <scope>NUCLEOTIDE SEQUENCE</scope>
    <source>
        <strain evidence="1">KCTC 42187</strain>
    </source>
</reference>
<organism evidence="1 2">
    <name type="scientific">Neolewinella lacunae</name>
    <dbReference type="NCBI Taxonomy" id="1517758"/>
    <lineage>
        <taxon>Bacteria</taxon>
        <taxon>Pseudomonadati</taxon>
        <taxon>Bacteroidota</taxon>
        <taxon>Saprospiria</taxon>
        <taxon>Saprospirales</taxon>
        <taxon>Lewinellaceae</taxon>
        <taxon>Neolewinella</taxon>
    </lineage>
</organism>
<dbReference type="Pfam" id="PF12686">
    <property type="entry name" value="DUF3800"/>
    <property type="match status" value="1"/>
</dbReference>
<proteinExistence type="predicted"/>